<name>A0AAC9FHF3_SPHMC</name>
<evidence type="ECO:0000313" key="9">
    <source>
        <dbReference type="EMBL" id="AMU92548.1"/>
    </source>
</evidence>
<reference evidence="9 10" key="2">
    <citation type="journal article" date="2016" name="Genome Announc.">
        <title>Complete Genome Sequence of Sphingopyxis macrogoltabida Strain 203N (NBRC 111659), a Polyethylene Glycol Degrader.</title>
        <authorList>
            <person name="Ohtsubo Y."/>
            <person name="Nonoyama S."/>
            <person name="Nagata Y."/>
            <person name="Numata M."/>
            <person name="Tsuchikane K."/>
            <person name="Hosoyama A."/>
            <person name="Yamazoe A."/>
            <person name="Tsuda M."/>
            <person name="Fujita N."/>
            <person name="Kawai F."/>
        </authorList>
    </citation>
    <scope>NUCLEOTIDE SEQUENCE [LARGE SCALE GENOMIC DNA]</scope>
    <source>
        <strain evidence="9 10">203N</strain>
    </source>
</reference>
<dbReference type="GO" id="GO:0046872">
    <property type="term" value="F:metal ion binding"/>
    <property type="evidence" value="ECO:0007669"/>
    <property type="project" value="UniProtKB-KW"/>
</dbReference>
<dbReference type="RefSeq" id="WP_054734493.1">
    <property type="nucleotide sequence ID" value="NZ_CP009430.1"/>
</dbReference>
<dbReference type="Gene3D" id="3.40.50.80">
    <property type="entry name" value="Nucleotide-binding domain of ferredoxin-NADP reductase (FNR) module"/>
    <property type="match status" value="1"/>
</dbReference>
<feature type="domain" description="FAD-binding FR-type" evidence="8">
    <location>
        <begin position="2"/>
        <end position="105"/>
    </location>
</feature>
<proteinExistence type="predicted"/>
<keyword evidence="1" id="KW-0285">Flavoprotein</keyword>
<keyword evidence="4" id="KW-0560">Oxidoreductase</keyword>
<dbReference type="CDD" id="cd00207">
    <property type="entry name" value="fer2"/>
    <property type="match status" value="1"/>
</dbReference>
<evidence type="ECO:0000256" key="4">
    <source>
        <dbReference type="ARBA" id="ARBA00023002"/>
    </source>
</evidence>
<dbReference type="InterPro" id="IPR001041">
    <property type="entry name" value="2Fe-2S_ferredoxin-type"/>
</dbReference>
<organism evidence="9 10">
    <name type="scientific">Sphingopyxis macrogoltabida</name>
    <name type="common">Sphingomonas macrogoltabidus</name>
    <dbReference type="NCBI Taxonomy" id="33050"/>
    <lineage>
        <taxon>Bacteria</taxon>
        <taxon>Pseudomonadati</taxon>
        <taxon>Pseudomonadota</taxon>
        <taxon>Alphaproteobacteria</taxon>
        <taxon>Sphingomonadales</taxon>
        <taxon>Sphingomonadaceae</taxon>
        <taxon>Sphingopyxis</taxon>
    </lineage>
</organism>
<dbReference type="PANTHER" id="PTHR47354:SF1">
    <property type="entry name" value="CARNITINE MONOOXYGENASE REDUCTASE SUBUNIT"/>
    <property type="match status" value="1"/>
</dbReference>
<dbReference type="PANTHER" id="PTHR47354">
    <property type="entry name" value="NADH OXIDOREDUCTASE HCR"/>
    <property type="match status" value="1"/>
</dbReference>
<gene>
    <name evidence="9" type="ORF">ATM17_30275</name>
</gene>
<dbReference type="Pfam" id="PF00111">
    <property type="entry name" value="Fer2"/>
    <property type="match status" value="1"/>
</dbReference>
<dbReference type="PROSITE" id="PS51384">
    <property type="entry name" value="FAD_FR"/>
    <property type="match status" value="1"/>
</dbReference>
<dbReference type="Gene3D" id="3.10.20.30">
    <property type="match status" value="1"/>
</dbReference>
<evidence type="ECO:0000259" key="8">
    <source>
        <dbReference type="PROSITE" id="PS51384"/>
    </source>
</evidence>
<evidence type="ECO:0000256" key="2">
    <source>
        <dbReference type="ARBA" id="ARBA00022714"/>
    </source>
</evidence>
<feature type="domain" description="2Fe-2S ferredoxin-type" evidence="7">
    <location>
        <begin position="235"/>
        <end position="320"/>
    </location>
</feature>
<dbReference type="SUPFAM" id="SSF54292">
    <property type="entry name" value="2Fe-2S ferredoxin-like"/>
    <property type="match status" value="1"/>
</dbReference>
<keyword evidence="10" id="KW-1185">Reference proteome</keyword>
<dbReference type="Gene3D" id="2.40.30.10">
    <property type="entry name" value="Translation factors"/>
    <property type="match status" value="1"/>
</dbReference>
<accession>A0AAC9FHF3</accession>
<reference evidence="10" key="1">
    <citation type="submission" date="2015-11" db="EMBL/GenBank/DDBJ databases">
        <title>Complete genome sequence of a polyethylene-glycol degrader Sphingopyxis macrogoltabida 203N (NBRC 111659).</title>
        <authorList>
            <person name="Yoshiyuki O."/>
            <person name="Shouta N."/>
            <person name="Nagata Y."/>
            <person name="Numata M."/>
            <person name="Tsuchikane K."/>
            <person name="Hosoyama A."/>
            <person name="Yamazoe A."/>
            <person name="Tsuda M."/>
            <person name="Fujita N."/>
            <person name="Kawai F."/>
        </authorList>
    </citation>
    <scope>NUCLEOTIDE SEQUENCE [LARGE SCALE GENOMIC DNA]</scope>
    <source>
        <strain evidence="10">203N</strain>
        <plasmid evidence="10">unnamed1</plasmid>
    </source>
</reference>
<dbReference type="KEGG" id="smaz:LH19_26280"/>
<dbReference type="InterPro" id="IPR039261">
    <property type="entry name" value="FNR_nucleotide-bd"/>
</dbReference>
<keyword evidence="3" id="KW-0479">Metal-binding</keyword>
<evidence type="ECO:0000256" key="6">
    <source>
        <dbReference type="ARBA" id="ARBA00023014"/>
    </source>
</evidence>
<dbReference type="SUPFAM" id="SSF52343">
    <property type="entry name" value="Ferredoxin reductase-like, C-terminal NADP-linked domain"/>
    <property type="match status" value="1"/>
</dbReference>
<evidence type="ECO:0000259" key="7">
    <source>
        <dbReference type="PROSITE" id="PS51085"/>
    </source>
</evidence>
<dbReference type="EMBL" id="CP013345">
    <property type="protein sequence ID" value="AMU92548.1"/>
    <property type="molecule type" value="Genomic_DNA"/>
</dbReference>
<dbReference type="InterPro" id="IPR017927">
    <property type="entry name" value="FAD-bd_FR_type"/>
</dbReference>
<dbReference type="InterPro" id="IPR012675">
    <property type="entry name" value="Beta-grasp_dom_sf"/>
</dbReference>
<keyword evidence="6" id="KW-0411">Iron-sulfur</keyword>
<evidence type="ECO:0000313" key="10">
    <source>
        <dbReference type="Proteomes" id="UP000076088"/>
    </source>
</evidence>
<dbReference type="InterPro" id="IPR017938">
    <property type="entry name" value="Riboflavin_synthase-like_b-brl"/>
</dbReference>
<dbReference type="CDD" id="cd06185">
    <property type="entry name" value="PDR_like"/>
    <property type="match status" value="1"/>
</dbReference>
<dbReference type="GO" id="GO:0051537">
    <property type="term" value="F:2 iron, 2 sulfur cluster binding"/>
    <property type="evidence" value="ECO:0007669"/>
    <property type="project" value="UniProtKB-KW"/>
</dbReference>
<dbReference type="InterPro" id="IPR001433">
    <property type="entry name" value="OxRdtase_FAD/NAD-bd"/>
</dbReference>
<dbReference type="InterPro" id="IPR036010">
    <property type="entry name" value="2Fe-2S_ferredoxin-like_sf"/>
</dbReference>
<dbReference type="Proteomes" id="UP000076088">
    <property type="component" value="Plasmid unnamed1"/>
</dbReference>
<dbReference type="Pfam" id="PF00175">
    <property type="entry name" value="NAD_binding_1"/>
    <property type="match status" value="1"/>
</dbReference>
<keyword evidence="9" id="KW-0614">Plasmid</keyword>
<dbReference type="GO" id="GO:0016491">
    <property type="term" value="F:oxidoreductase activity"/>
    <property type="evidence" value="ECO:0007669"/>
    <property type="project" value="UniProtKB-KW"/>
</dbReference>
<dbReference type="AlphaFoldDB" id="A0AAC9FHF3"/>
<evidence type="ECO:0000256" key="5">
    <source>
        <dbReference type="ARBA" id="ARBA00023004"/>
    </source>
</evidence>
<dbReference type="PROSITE" id="PS51085">
    <property type="entry name" value="2FE2S_FER_2"/>
    <property type="match status" value="1"/>
</dbReference>
<geneLocation type="plasmid" evidence="9 10">
    <name>unnamed1</name>
</geneLocation>
<keyword evidence="5" id="KW-0408">Iron</keyword>
<dbReference type="InterPro" id="IPR050415">
    <property type="entry name" value="MRET"/>
</dbReference>
<dbReference type="SUPFAM" id="SSF63380">
    <property type="entry name" value="Riboflavin synthase domain-like"/>
    <property type="match status" value="1"/>
</dbReference>
<dbReference type="PRINTS" id="PR00409">
    <property type="entry name" value="PHDIOXRDTASE"/>
</dbReference>
<keyword evidence="2" id="KW-0001">2Fe-2S</keyword>
<sequence>MSRLIEVEVRAVIREAEGINSYELRPRLGGEPLPPFTAGAHIDVHLPNGLVRSYSLSNPEGETTRYVITVANDVASRGGSRFMHEKLMPGDAFAISEPRNNFPLDEAAAHSIFIAGGIGVTPLWCMAQRLQSLGRSWQLVYCARTRRQAAFIETLVDLKEKVKMNLHFNFDGEPGGKMLDIAQLVAAAPAGTHFYCCGPLPMLAAFESATAHLAPELVHVEYFTPKEAPSTAGGFTVKLERSGIEFFVEEGKTILDMAIEAGVDVPFSCMEGTCGECETRIISGLPDHHDSCLTPREREANNKMMICCSGSNSDTLVLDL</sequence>
<protein>
    <submittedName>
        <fullName evidence="9">Ferredoxin</fullName>
    </submittedName>
</protein>
<evidence type="ECO:0000256" key="3">
    <source>
        <dbReference type="ARBA" id="ARBA00022723"/>
    </source>
</evidence>
<evidence type="ECO:0000256" key="1">
    <source>
        <dbReference type="ARBA" id="ARBA00022630"/>
    </source>
</evidence>